<accession>A0A0D3K268</accession>
<dbReference type="PANTHER" id="PTHR13619">
    <property type="entry name" value="PHOSPHATIDATE CYTIDYLYLTRANSFERASE, MITOCHONDRIAL"/>
    <property type="match status" value="1"/>
</dbReference>
<dbReference type="GO" id="GO:0005743">
    <property type="term" value="C:mitochondrial inner membrane"/>
    <property type="evidence" value="ECO:0007669"/>
    <property type="project" value="UniProtKB-SubCell"/>
</dbReference>
<name>A0A0D3K268_EMIH1</name>
<dbReference type="PaxDb" id="2903-EOD29853"/>
<comment type="cofactor">
    <cofactor evidence="1">
        <name>Mg(2+)</name>
        <dbReference type="ChEBI" id="CHEBI:18420"/>
    </cofactor>
</comment>
<dbReference type="KEGG" id="ehx:EMIHUDRAFT_456692"/>
<evidence type="ECO:0000313" key="20">
    <source>
        <dbReference type="Proteomes" id="UP000013827"/>
    </source>
</evidence>
<dbReference type="EnsemblProtists" id="EOD29853">
    <property type="protein sequence ID" value="EOD29853"/>
    <property type="gene ID" value="EMIHUDRAFT_456692"/>
</dbReference>
<evidence type="ECO:0000256" key="16">
    <source>
        <dbReference type="ARBA" id="ARBA00023209"/>
    </source>
</evidence>
<comment type="pathway">
    <text evidence="4">Lipid metabolism.</text>
</comment>
<dbReference type="PANTHER" id="PTHR13619:SF0">
    <property type="entry name" value="PHOSPHATIDATE CYTIDYLYLTRANSFERASE, MITOCHONDRIAL"/>
    <property type="match status" value="1"/>
</dbReference>
<evidence type="ECO:0000256" key="6">
    <source>
        <dbReference type="ARBA" id="ARBA00012487"/>
    </source>
</evidence>
<keyword evidence="8" id="KW-0444">Lipid biosynthesis</keyword>
<keyword evidence="20" id="KW-1185">Reference proteome</keyword>
<evidence type="ECO:0000256" key="7">
    <source>
        <dbReference type="ARBA" id="ARBA00018337"/>
    </source>
</evidence>
<evidence type="ECO:0000256" key="14">
    <source>
        <dbReference type="ARBA" id="ARBA00023128"/>
    </source>
</evidence>
<reference evidence="19" key="2">
    <citation type="submission" date="2024-10" db="UniProtKB">
        <authorList>
            <consortium name="EnsemblProtists"/>
        </authorList>
    </citation>
    <scope>IDENTIFICATION</scope>
</reference>
<evidence type="ECO:0000313" key="19">
    <source>
        <dbReference type="EnsemblProtists" id="EOD29853"/>
    </source>
</evidence>
<evidence type="ECO:0000256" key="9">
    <source>
        <dbReference type="ARBA" id="ARBA00022679"/>
    </source>
</evidence>
<keyword evidence="9" id="KW-0808">Transferase</keyword>
<evidence type="ECO:0000256" key="17">
    <source>
        <dbReference type="ARBA" id="ARBA00023264"/>
    </source>
</evidence>
<dbReference type="RefSeq" id="XP_005782282.1">
    <property type="nucleotide sequence ID" value="XM_005782225.1"/>
</dbReference>
<dbReference type="GeneID" id="17275127"/>
<evidence type="ECO:0000256" key="18">
    <source>
        <dbReference type="ARBA" id="ARBA00029893"/>
    </source>
</evidence>
<keyword evidence="16" id="KW-0594">Phospholipid biosynthesis</keyword>
<evidence type="ECO:0000256" key="12">
    <source>
        <dbReference type="ARBA" id="ARBA00022842"/>
    </source>
</evidence>
<dbReference type="UniPathway" id="UPA00557">
    <property type="reaction ID" value="UER00614"/>
</dbReference>
<keyword evidence="14" id="KW-0496">Mitochondrion</keyword>
<keyword evidence="13" id="KW-0443">Lipid metabolism</keyword>
<evidence type="ECO:0000256" key="11">
    <source>
        <dbReference type="ARBA" id="ARBA00022792"/>
    </source>
</evidence>
<dbReference type="GO" id="GO:0032049">
    <property type="term" value="P:cardiolipin biosynthetic process"/>
    <property type="evidence" value="ECO:0007669"/>
    <property type="project" value="InterPro"/>
</dbReference>
<organism evidence="19 20">
    <name type="scientific">Emiliania huxleyi (strain CCMP1516)</name>
    <dbReference type="NCBI Taxonomy" id="280463"/>
    <lineage>
        <taxon>Eukaryota</taxon>
        <taxon>Haptista</taxon>
        <taxon>Haptophyta</taxon>
        <taxon>Prymnesiophyceae</taxon>
        <taxon>Isochrysidales</taxon>
        <taxon>Noelaerhabdaceae</taxon>
        <taxon>Emiliania</taxon>
    </lineage>
</organism>
<dbReference type="HOGENOM" id="CLU_030279_1_0_1"/>
<dbReference type="STRING" id="2903.R1D3A3"/>
<keyword evidence="12" id="KW-0460">Magnesium</keyword>
<reference evidence="20" key="1">
    <citation type="journal article" date="2013" name="Nature">
        <title>Pan genome of the phytoplankton Emiliania underpins its global distribution.</title>
        <authorList>
            <person name="Read B.A."/>
            <person name="Kegel J."/>
            <person name="Klute M.J."/>
            <person name="Kuo A."/>
            <person name="Lefebvre S.C."/>
            <person name="Maumus F."/>
            <person name="Mayer C."/>
            <person name="Miller J."/>
            <person name="Monier A."/>
            <person name="Salamov A."/>
            <person name="Young J."/>
            <person name="Aguilar M."/>
            <person name="Claverie J.M."/>
            <person name="Frickenhaus S."/>
            <person name="Gonzalez K."/>
            <person name="Herman E.K."/>
            <person name="Lin Y.C."/>
            <person name="Napier J."/>
            <person name="Ogata H."/>
            <person name="Sarno A.F."/>
            <person name="Shmutz J."/>
            <person name="Schroeder D."/>
            <person name="de Vargas C."/>
            <person name="Verret F."/>
            <person name="von Dassow P."/>
            <person name="Valentin K."/>
            <person name="Van de Peer Y."/>
            <person name="Wheeler G."/>
            <person name="Dacks J.B."/>
            <person name="Delwiche C.F."/>
            <person name="Dyhrman S.T."/>
            <person name="Glockner G."/>
            <person name="John U."/>
            <person name="Richards T."/>
            <person name="Worden A.Z."/>
            <person name="Zhang X."/>
            <person name="Grigoriev I.V."/>
            <person name="Allen A.E."/>
            <person name="Bidle K."/>
            <person name="Borodovsky M."/>
            <person name="Bowler C."/>
            <person name="Brownlee C."/>
            <person name="Cock J.M."/>
            <person name="Elias M."/>
            <person name="Gladyshev V.N."/>
            <person name="Groth M."/>
            <person name="Guda C."/>
            <person name="Hadaegh A."/>
            <person name="Iglesias-Rodriguez M.D."/>
            <person name="Jenkins J."/>
            <person name="Jones B.M."/>
            <person name="Lawson T."/>
            <person name="Leese F."/>
            <person name="Lindquist E."/>
            <person name="Lobanov A."/>
            <person name="Lomsadze A."/>
            <person name="Malik S.B."/>
            <person name="Marsh M.E."/>
            <person name="Mackinder L."/>
            <person name="Mock T."/>
            <person name="Mueller-Roeber B."/>
            <person name="Pagarete A."/>
            <person name="Parker M."/>
            <person name="Probert I."/>
            <person name="Quesneville H."/>
            <person name="Raines C."/>
            <person name="Rensing S.A."/>
            <person name="Riano-Pachon D.M."/>
            <person name="Richier S."/>
            <person name="Rokitta S."/>
            <person name="Shiraiwa Y."/>
            <person name="Soanes D.M."/>
            <person name="van der Giezen M."/>
            <person name="Wahlund T.M."/>
            <person name="Williams B."/>
            <person name="Wilson W."/>
            <person name="Wolfe G."/>
            <person name="Wurch L.L."/>
        </authorList>
    </citation>
    <scope>NUCLEOTIDE SEQUENCE</scope>
</reference>
<keyword evidence="17" id="KW-1208">Phospholipid metabolism</keyword>
<evidence type="ECO:0000256" key="13">
    <source>
        <dbReference type="ARBA" id="ARBA00023098"/>
    </source>
</evidence>
<evidence type="ECO:0000256" key="8">
    <source>
        <dbReference type="ARBA" id="ARBA00022516"/>
    </source>
</evidence>
<evidence type="ECO:0000256" key="10">
    <source>
        <dbReference type="ARBA" id="ARBA00022695"/>
    </source>
</evidence>
<keyword evidence="11" id="KW-0999">Mitochondrion inner membrane</keyword>
<dbReference type="Proteomes" id="UP000013827">
    <property type="component" value="Unassembled WGS sequence"/>
</dbReference>
<dbReference type="Pfam" id="PF09139">
    <property type="entry name" value="Tam41_Mmp37"/>
    <property type="match status" value="1"/>
</dbReference>
<proteinExistence type="inferred from homology"/>
<sequence length="326" mass="34334">MASVTDDPASSASCGPLSAEEIAALAADFPHFEHAFVYGSALVAPASGSIPMTDLVFAVREAEAWHALNLEKHAAHYSPLGMLGPRAVAAVQERAGAGVYYNAYVPWRGRRIKYGVVSVSALLDDLRCWRSLYLAGRMHKPVQTVKSDPLAAEANLASAAAAALLMQPPEGALLRDICSLSYTGDPRQASRPSELTATHLETLRRMTPATERLGAFSRPGAPALRAGGARRDAAALVAVRRCAIGSRGERPGKALRFAVHAAERLYAEAGGAQEGAARLGEAVRASLGRLVSRSSTPQTVKGFLTGGAVTTARYVGAKLAKRLVRK</sequence>
<evidence type="ECO:0000256" key="2">
    <source>
        <dbReference type="ARBA" id="ARBA00004443"/>
    </source>
</evidence>
<comment type="subcellular location">
    <subcellularLocation>
        <location evidence="2">Mitochondrion inner membrane</location>
        <topology evidence="2">Peripheral membrane protein</topology>
        <orientation evidence="2">Matrix side</orientation>
    </subcellularLocation>
</comment>
<dbReference type="InterPro" id="IPR015222">
    <property type="entry name" value="Tam41"/>
</dbReference>
<comment type="pathway">
    <text evidence="3">Phospholipid metabolism; CDP-diacylglycerol biosynthesis; CDP-diacylglycerol from sn-glycerol 3-phosphate: step 3/3.</text>
</comment>
<keyword evidence="10" id="KW-0548">Nucleotidyltransferase</keyword>
<evidence type="ECO:0000256" key="3">
    <source>
        <dbReference type="ARBA" id="ARBA00005119"/>
    </source>
</evidence>
<protein>
    <recommendedName>
        <fullName evidence="7">Phosphatidate cytidylyltransferase, mitochondrial</fullName>
        <ecNumber evidence="6">2.7.7.41</ecNumber>
    </recommendedName>
    <alternativeName>
        <fullName evidence="18">CDP-diacylglycerol synthase</fullName>
    </alternativeName>
</protein>
<dbReference type="AlphaFoldDB" id="A0A0D3K268"/>
<evidence type="ECO:0000256" key="15">
    <source>
        <dbReference type="ARBA" id="ARBA00023136"/>
    </source>
</evidence>
<keyword evidence="15" id="KW-0472">Membrane</keyword>
<dbReference type="GO" id="GO:0004605">
    <property type="term" value="F:phosphatidate cytidylyltransferase activity"/>
    <property type="evidence" value="ECO:0007669"/>
    <property type="project" value="UniProtKB-EC"/>
</dbReference>
<comment type="similarity">
    <text evidence="5">Belongs to the TAM41 family.</text>
</comment>
<dbReference type="EC" id="2.7.7.41" evidence="6"/>
<dbReference type="GO" id="GO:0016024">
    <property type="term" value="P:CDP-diacylglycerol biosynthetic process"/>
    <property type="evidence" value="ECO:0007669"/>
    <property type="project" value="TreeGrafter"/>
</dbReference>
<evidence type="ECO:0000256" key="4">
    <source>
        <dbReference type="ARBA" id="ARBA00005189"/>
    </source>
</evidence>
<evidence type="ECO:0000256" key="5">
    <source>
        <dbReference type="ARBA" id="ARBA00005458"/>
    </source>
</evidence>
<dbReference type="eggNOG" id="KOG2986">
    <property type="taxonomic scope" value="Eukaryota"/>
</dbReference>
<evidence type="ECO:0000256" key="1">
    <source>
        <dbReference type="ARBA" id="ARBA00001946"/>
    </source>
</evidence>